<feature type="region of interest" description="Disordered" evidence="4">
    <location>
        <begin position="437"/>
        <end position="468"/>
    </location>
</feature>
<dbReference type="AlphaFoldDB" id="A0A2G3PRS8"/>
<dbReference type="InterPro" id="IPR000917">
    <property type="entry name" value="Sulfatase_N"/>
</dbReference>
<dbReference type="Pfam" id="PF00884">
    <property type="entry name" value="Sulfatase"/>
    <property type="match status" value="1"/>
</dbReference>
<organism evidence="6 7">
    <name type="scientific">Williamsia marianensis</name>
    <dbReference type="NCBI Taxonomy" id="85044"/>
    <lineage>
        <taxon>Bacteria</taxon>
        <taxon>Bacillati</taxon>
        <taxon>Actinomycetota</taxon>
        <taxon>Actinomycetes</taxon>
        <taxon>Mycobacteriales</taxon>
        <taxon>Nocardiaceae</taxon>
        <taxon>Williamsia</taxon>
    </lineage>
</organism>
<dbReference type="RefSeq" id="WP_099381689.1">
    <property type="nucleotide sequence ID" value="NZ_PEBD01000004.1"/>
</dbReference>
<evidence type="ECO:0000313" key="7">
    <source>
        <dbReference type="Proteomes" id="UP000225108"/>
    </source>
</evidence>
<evidence type="ECO:0000256" key="4">
    <source>
        <dbReference type="SAM" id="MobiDB-lite"/>
    </source>
</evidence>
<accession>A0A2G3PRS8</accession>
<keyword evidence="3" id="KW-0378">Hydrolase</keyword>
<comment type="similarity">
    <text evidence="1">Belongs to the sulfatase family.</text>
</comment>
<proteinExistence type="inferred from homology"/>
<dbReference type="PROSITE" id="PS00523">
    <property type="entry name" value="SULFATASE_1"/>
    <property type="match status" value="1"/>
</dbReference>
<dbReference type="GO" id="GO:0008484">
    <property type="term" value="F:sulfuric ester hydrolase activity"/>
    <property type="evidence" value="ECO:0007669"/>
    <property type="project" value="TreeGrafter"/>
</dbReference>
<sequence length="468" mass="51725">MPENVLLIHWHDLGRHLACYGAEGVESPTMDALAEDGIRFTNAHSTAPLCSPARGSLFTGRYPHSNGLAGLAHHGFEYHDDVQTLPQVLGDNGWRTVLFGMQHESSDPTRLGFDELDVSDSECDYVVAQSQEWLRDLAGDPDRASTPFLLTAGFFETHRPYPPDEYKHADPKSIVVPDFLPDARPVREDLAGLHGSITKADAAVGRLLDTVAELGLDRTTWIVFITDHGLAFPRAKSTLYSEGTGVALIIRPPSARNITPFVYDDLFSGVDLTPTVLELVGVDVPDAVEGFSHADPIAAGAIASVRTEVFTEKTYHDNFDPIRAVRTDRFSYIENYASRPALSLPLDIRDSPSARALDGSQDLPRAPRELYDLTADPLELNNLIDDPGLSDVVADLSGRLARWRTETGDSLPSETDGNSIAHDFMTRYQRQLDKVDVDHADRSLPSRRTRADERELRNVPPRHTQHSH</sequence>
<dbReference type="InterPro" id="IPR017850">
    <property type="entry name" value="Alkaline_phosphatase_core_sf"/>
</dbReference>
<protein>
    <submittedName>
        <fullName evidence="6">Sulfatase</fullName>
    </submittedName>
</protein>
<reference evidence="6 7" key="1">
    <citation type="submission" date="2017-10" db="EMBL/GenBank/DDBJ databases">
        <title>The draft genome sequence of Williamsia sp. BULT 1.1 isolated from the semi-arid grassland soils from South Africa.</title>
        <authorList>
            <person name="Kabwe M.H."/>
            <person name="Govender N."/>
            <person name="Mutseka Lunga P."/>
            <person name="Vikram S."/>
            <person name="Makhalanyane T.P."/>
        </authorList>
    </citation>
    <scope>NUCLEOTIDE SEQUENCE [LARGE SCALE GENOMIC DNA]</scope>
    <source>
        <strain evidence="6 7">BULT 1.1</strain>
    </source>
</reference>
<name>A0A2G3PRS8_WILMA</name>
<evidence type="ECO:0000256" key="2">
    <source>
        <dbReference type="ARBA" id="ARBA00022723"/>
    </source>
</evidence>
<feature type="domain" description="Sulfatase N-terminal" evidence="5">
    <location>
        <begin position="4"/>
        <end position="282"/>
    </location>
</feature>
<dbReference type="InterPro" id="IPR024607">
    <property type="entry name" value="Sulfatase_CS"/>
</dbReference>
<comment type="caution">
    <text evidence="6">The sequence shown here is derived from an EMBL/GenBank/DDBJ whole genome shotgun (WGS) entry which is preliminary data.</text>
</comment>
<evidence type="ECO:0000259" key="5">
    <source>
        <dbReference type="Pfam" id="PF00884"/>
    </source>
</evidence>
<dbReference type="SUPFAM" id="SSF53649">
    <property type="entry name" value="Alkaline phosphatase-like"/>
    <property type="match status" value="1"/>
</dbReference>
<dbReference type="PANTHER" id="PTHR45953">
    <property type="entry name" value="IDURONATE 2-SULFATASE"/>
    <property type="match status" value="1"/>
</dbReference>
<dbReference type="PANTHER" id="PTHR45953:SF1">
    <property type="entry name" value="IDURONATE 2-SULFATASE"/>
    <property type="match status" value="1"/>
</dbReference>
<keyword evidence="2" id="KW-0479">Metal-binding</keyword>
<dbReference type="GO" id="GO:0046872">
    <property type="term" value="F:metal ion binding"/>
    <property type="evidence" value="ECO:0007669"/>
    <property type="project" value="UniProtKB-KW"/>
</dbReference>
<gene>
    <name evidence="6" type="ORF">CSW57_05060</name>
</gene>
<dbReference type="CDD" id="cd16027">
    <property type="entry name" value="SGSH"/>
    <property type="match status" value="1"/>
</dbReference>
<evidence type="ECO:0000313" key="6">
    <source>
        <dbReference type="EMBL" id="PHV68568.1"/>
    </source>
</evidence>
<dbReference type="Gene3D" id="3.40.720.10">
    <property type="entry name" value="Alkaline Phosphatase, subunit A"/>
    <property type="match status" value="1"/>
</dbReference>
<dbReference type="GO" id="GO:0005737">
    <property type="term" value="C:cytoplasm"/>
    <property type="evidence" value="ECO:0007669"/>
    <property type="project" value="TreeGrafter"/>
</dbReference>
<evidence type="ECO:0000256" key="3">
    <source>
        <dbReference type="ARBA" id="ARBA00022801"/>
    </source>
</evidence>
<dbReference type="EMBL" id="PEBD01000004">
    <property type="protein sequence ID" value="PHV68568.1"/>
    <property type="molecule type" value="Genomic_DNA"/>
</dbReference>
<dbReference type="Proteomes" id="UP000225108">
    <property type="component" value="Unassembled WGS sequence"/>
</dbReference>
<evidence type="ECO:0000256" key="1">
    <source>
        <dbReference type="ARBA" id="ARBA00008779"/>
    </source>
</evidence>
<feature type="compositionally biased region" description="Basic and acidic residues" evidence="4">
    <location>
        <begin position="437"/>
        <end position="457"/>
    </location>
</feature>